<sequence>TTITCHAGIWLTSRDANTIGGQISNATCAPAKVGELDNDYCVIETYPGETTLNGQDGVCPRDDRNLVIRAVNESFAQVSFDNDNRNVLSFDTNRDMYHLEFPITGFKVWLVAVSCVETNNVACGCPIDLDMVDPSKKTIEGGVRPQVGGQGLCADNSHEFHYWSPKFVPPNDAVNTFGAESQATFSLNCRAGMWILDKLDKSNSWQVTNGTCAPPATAKIRTNMTEEMGADPCVKELFPADTFIDRQGVCTRDDRNLVIRGVNESGARLTFDNDADYQFLKFDTTRNMWFLQFSSTGVQTFLVAVSCATMNDTADPSCACDPLPMLDSKWPIADGVAAQVGVMGACADSTHEMRFWNANYAEGHQSEPYYANPEDASFYMFKCYAGIWIYSQAGSMGAKVSNVSCSPMPTQAA</sequence>
<name>A0AAN5CCU6_9BILA</name>
<dbReference type="AlphaFoldDB" id="A0AAN5CCU6"/>
<evidence type="ECO:0000313" key="1">
    <source>
        <dbReference type="EMBL" id="GMR37864.1"/>
    </source>
</evidence>
<gene>
    <name evidence="1" type="ORF">PMAYCL1PPCAC_08059</name>
</gene>
<proteinExistence type="predicted"/>
<accession>A0AAN5CCU6</accession>
<comment type="caution">
    <text evidence="1">The sequence shown here is derived from an EMBL/GenBank/DDBJ whole genome shotgun (WGS) entry which is preliminary data.</text>
</comment>
<dbReference type="Proteomes" id="UP001328107">
    <property type="component" value="Unassembled WGS sequence"/>
</dbReference>
<keyword evidence="2" id="KW-1185">Reference proteome</keyword>
<feature type="non-terminal residue" evidence="1">
    <location>
        <position position="1"/>
    </location>
</feature>
<evidence type="ECO:0000313" key="2">
    <source>
        <dbReference type="Proteomes" id="UP001328107"/>
    </source>
</evidence>
<organism evidence="1 2">
    <name type="scientific">Pristionchus mayeri</name>
    <dbReference type="NCBI Taxonomy" id="1317129"/>
    <lineage>
        <taxon>Eukaryota</taxon>
        <taxon>Metazoa</taxon>
        <taxon>Ecdysozoa</taxon>
        <taxon>Nematoda</taxon>
        <taxon>Chromadorea</taxon>
        <taxon>Rhabditida</taxon>
        <taxon>Rhabditina</taxon>
        <taxon>Diplogasteromorpha</taxon>
        <taxon>Diplogasteroidea</taxon>
        <taxon>Neodiplogasteridae</taxon>
        <taxon>Pristionchus</taxon>
    </lineage>
</organism>
<protein>
    <submittedName>
        <fullName evidence="1">Uncharacterized protein</fullName>
    </submittedName>
</protein>
<dbReference type="EMBL" id="BTRK01000002">
    <property type="protein sequence ID" value="GMR37864.1"/>
    <property type="molecule type" value="Genomic_DNA"/>
</dbReference>
<reference evidence="2" key="1">
    <citation type="submission" date="2022-10" db="EMBL/GenBank/DDBJ databases">
        <title>Genome assembly of Pristionchus species.</title>
        <authorList>
            <person name="Yoshida K."/>
            <person name="Sommer R.J."/>
        </authorList>
    </citation>
    <scope>NUCLEOTIDE SEQUENCE [LARGE SCALE GENOMIC DNA]</scope>
    <source>
        <strain evidence="2">RS5460</strain>
    </source>
</reference>